<protein>
    <submittedName>
        <fullName evidence="1">Uncharacterized protein</fullName>
    </submittedName>
</protein>
<dbReference type="AlphaFoldDB" id="A0AA39RLJ8"/>
<comment type="caution">
    <text evidence="1">The sequence shown here is derived from an EMBL/GenBank/DDBJ whole genome shotgun (WGS) entry which is preliminary data.</text>
</comment>
<evidence type="ECO:0000313" key="2">
    <source>
        <dbReference type="Proteomes" id="UP001168877"/>
    </source>
</evidence>
<organism evidence="1 2">
    <name type="scientific">Acer saccharum</name>
    <name type="common">Sugar maple</name>
    <dbReference type="NCBI Taxonomy" id="4024"/>
    <lineage>
        <taxon>Eukaryota</taxon>
        <taxon>Viridiplantae</taxon>
        <taxon>Streptophyta</taxon>
        <taxon>Embryophyta</taxon>
        <taxon>Tracheophyta</taxon>
        <taxon>Spermatophyta</taxon>
        <taxon>Magnoliopsida</taxon>
        <taxon>eudicotyledons</taxon>
        <taxon>Gunneridae</taxon>
        <taxon>Pentapetalae</taxon>
        <taxon>rosids</taxon>
        <taxon>malvids</taxon>
        <taxon>Sapindales</taxon>
        <taxon>Sapindaceae</taxon>
        <taxon>Hippocastanoideae</taxon>
        <taxon>Acereae</taxon>
        <taxon>Acer</taxon>
    </lineage>
</organism>
<name>A0AA39RLJ8_ACESA</name>
<reference evidence="1" key="1">
    <citation type="journal article" date="2022" name="Plant J.">
        <title>Strategies of tolerance reflected in two North American maple genomes.</title>
        <authorList>
            <person name="McEvoy S.L."/>
            <person name="Sezen U.U."/>
            <person name="Trouern-Trend A."/>
            <person name="McMahon S.M."/>
            <person name="Schaberg P.G."/>
            <person name="Yang J."/>
            <person name="Wegrzyn J.L."/>
            <person name="Swenson N.G."/>
        </authorList>
    </citation>
    <scope>NUCLEOTIDE SEQUENCE</scope>
    <source>
        <strain evidence="1">NS2018</strain>
    </source>
</reference>
<keyword evidence="2" id="KW-1185">Reference proteome</keyword>
<accession>A0AA39RLJ8</accession>
<dbReference type="EMBL" id="JAUESC010000386">
    <property type="protein sequence ID" value="KAK0576428.1"/>
    <property type="molecule type" value="Genomic_DNA"/>
</dbReference>
<proteinExistence type="predicted"/>
<evidence type="ECO:0000313" key="1">
    <source>
        <dbReference type="EMBL" id="KAK0576428.1"/>
    </source>
</evidence>
<gene>
    <name evidence="1" type="ORF">LWI29_017311</name>
</gene>
<sequence>MVTTCGSLSLDMGPNPETTSKDHVSSRLGLEIFSSLLFPSSSSFFLHSTDLSLSLIATILTINLLHHTQLAVDLPSPLAVELISLAARCRTGLSRRSPSICFACHRSLPIWFSSSSSSSTFAARRRTDLSRHSPSNWSLAATIFTIDLLRHT</sequence>
<dbReference type="Proteomes" id="UP001168877">
    <property type="component" value="Unassembled WGS sequence"/>
</dbReference>
<reference evidence="1" key="2">
    <citation type="submission" date="2023-06" db="EMBL/GenBank/DDBJ databases">
        <authorList>
            <person name="Swenson N.G."/>
            <person name="Wegrzyn J.L."/>
            <person name="Mcevoy S.L."/>
        </authorList>
    </citation>
    <scope>NUCLEOTIDE SEQUENCE</scope>
    <source>
        <strain evidence="1">NS2018</strain>
        <tissue evidence="1">Leaf</tissue>
    </source>
</reference>